<dbReference type="CDD" id="cd00167">
    <property type="entry name" value="SANT"/>
    <property type="match status" value="2"/>
</dbReference>
<feature type="domain" description="Myb-like" evidence="10">
    <location>
        <begin position="35"/>
        <end position="87"/>
    </location>
</feature>
<dbReference type="PROSITE" id="PS51294">
    <property type="entry name" value="HTH_MYB"/>
    <property type="match status" value="2"/>
</dbReference>
<reference evidence="13" key="1">
    <citation type="journal article" date="2019" name="Curr. Biol.">
        <title>Genome Sequence of Striga asiatica Provides Insight into the Evolution of Plant Parasitism.</title>
        <authorList>
            <person name="Yoshida S."/>
            <person name="Kim S."/>
            <person name="Wafula E.K."/>
            <person name="Tanskanen J."/>
            <person name="Kim Y.M."/>
            <person name="Honaas L."/>
            <person name="Yang Z."/>
            <person name="Spallek T."/>
            <person name="Conn C.E."/>
            <person name="Ichihashi Y."/>
            <person name="Cheong K."/>
            <person name="Cui S."/>
            <person name="Der J.P."/>
            <person name="Gundlach H."/>
            <person name="Jiao Y."/>
            <person name="Hori C."/>
            <person name="Ishida J.K."/>
            <person name="Kasahara H."/>
            <person name="Kiba T."/>
            <person name="Kim M.S."/>
            <person name="Koo N."/>
            <person name="Laohavisit A."/>
            <person name="Lee Y.H."/>
            <person name="Lumba S."/>
            <person name="McCourt P."/>
            <person name="Mortimer J.C."/>
            <person name="Mutuku J.M."/>
            <person name="Nomura T."/>
            <person name="Sasaki-Sekimoto Y."/>
            <person name="Seto Y."/>
            <person name="Wang Y."/>
            <person name="Wakatake T."/>
            <person name="Sakakibara H."/>
            <person name="Demura T."/>
            <person name="Yamaguchi S."/>
            <person name="Yoneyama K."/>
            <person name="Manabe R.I."/>
            <person name="Nelson D.C."/>
            <person name="Schulman A.H."/>
            <person name="Timko M.P."/>
            <person name="dePamphilis C.W."/>
            <person name="Choi D."/>
            <person name="Shirasu K."/>
        </authorList>
    </citation>
    <scope>NUCLEOTIDE SEQUENCE [LARGE SCALE GENOMIC DNA]</scope>
    <source>
        <strain evidence="13">cv. UVA1</strain>
    </source>
</reference>
<keyword evidence="13" id="KW-1185">Reference proteome</keyword>
<sequence length="467" mass="51634">MSMTSESDEKLMPTNGVDSPSTDETNSGGANTGNHGQLKKGPWTSAEDAVLIEYVTKHGEGNWNAVQKNSGLSRCGKSCRLRWANHLRPDLKKGAFTPEEERRIIELHAKMGNKWARMAAELPGRTDNEIKNFWNTRIKRRQRAGLPIYPPDISLDSLPNENADEPPAADGPHHHPDYLPVSTLINIPSVEFKGLELGRQHYLYHHHHHHHHHPSLDIAMPFLEPMSFHHPFKRPRGPEPLFPPPLYHHHNSSSFVFPQYEQNSTLHNVELPSLQTHGPDPPLPFFEPTPDNVLIQDGPGLGPASTNGLLEDVLYGSEALRTKPTFFGHSLESGGTHWEGYDEQLSPPLGQSPSSVFSETTGPTSLDETDLPVKEVASNLGPVQYEVKVEEANPMIFSRPDYLLGSSCLGPPMKCPTTNEHSLLENAMGKLLGDDLSKDCKQMDTGSSTSAQGRGCNSCAWNPMPTV</sequence>
<evidence type="ECO:0000259" key="11">
    <source>
        <dbReference type="PROSITE" id="PS51294"/>
    </source>
</evidence>
<proteinExistence type="predicted"/>
<evidence type="ECO:0000256" key="8">
    <source>
        <dbReference type="ARBA" id="ARBA00057804"/>
    </source>
</evidence>
<evidence type="ECO:0000259" key="10">
    <source>
        <dbReference type="PROSITE" id="PS50090"/>
    </source>
</evidence>
<feature type="domain" description="Myb-like" evidence="10">
    <location>
        <begin position="88"/>
        <end position="138"/>
    </location>
</feature>
<dbReference type="GO" id="GO:0045893">
    <property type="term" value="P:positive regulation of DNA-templated transcription"/>
    <property type="evidence" value="ECO:0007669"/>
    <property type="project" value="UniProtKB-ARBA"/>
</dbReference>
<dbReference type="PROSITE" id="PS50090">
    <property type="entry name" value="MYB_LIKE"/>
    <property type="match status" value="2"/>
</dbReference>
<feature type="region of interest" description="Disordered" evidence="9">
    <location>
        <begin position="348"/>
        <end position="368"/>
    </location>
</feature>
<evidence type="ECO:0000313" key="13">
    <source>
        <dbReference type="Proteomes" id="UP000325081"/>
    </source>
</evidence>
<keyword evidence="7" id="KW-0539">Nucleus</keyword>
<dbReference type="InterPro" id="IPR001005">
    <property type="entry name" value="SANT/Myb"/>
</dbReference>
<dbReference type="GO" id="GO:0003677">
    <property type="term" value="F:DNA binding"/>
    <property type="evidence" value="ECO:0007669"/>
    <property type="project" value="UniProtKB-KW"/>
</dbReference>
<evidence type="ECO:0000256" key="3">
    <source>
        <dbReference type="ARBA" id="ARBA00023015"/>
    </source>
</evidence>
<keyword evidence="4" id="KW-0238">DNA-binding</keyword>
<evidence type="ECO:0000256" key="6">
    <source>
        <dbReference type="ARBA" id="ARBA00023163"/>
    </source>
</evidence>
<feature type="domain" description="HTH myb-type" evidence="11">
    <location>
        <begin position="88"/>
        <end position="142"/>
    </location>
</feature>
<evidence type="ECO:0000256" key="4">
    <source>
        <dbReference type="ARBA" id="ARBA00023125"/>
    </source>
</evidence>
<dbReference type="Proteomes" id="UP000325081">
    <property type="component" value="Unassembled WGS sequence"/>
</dbReference>
<dbReference type="AlphaFoldDB" id="A0A5A7PFP0"/>
<feature type="compositionally biased region" description="Polar residues" evidence="9">
    <location>
        <begin position="356"/>
        <end position="366"/>
    </location>
</feature>
<comment type="caution">
    <text evidence="12">The sequence shown here is derived from an EMBL/GenBank/DDBJ whole genome shotgun (WGS) entry which is preliminary data.</text>
</comment>
<dbReference type="InterPro" id="IPR017930">
    <property type="entry name" value="Myb_dom"/>
</dbReference>
<evidence type="ECO:0000256" key="7">
    <source>
        <dbReference type="ARBA" id="ARBA00023242"/>
    </source>
</evidence>
<name>A0A5A7PFP0_STRAF</name>
<dbReference type="SMART" id="SM00717">
    <property type="entry name" value="SANT"/>
    <property type="match status" value="2"/>
</dbReference>
<evidence type="ECO:0000256" key="5">
    <source>
        <dbReference type="ARBA" id="ARBA00023159"/>
    </source>
</evidence>
<comment type="subcellular location">
    <subcellularLocation>
        <location evidence="1">Nucleus</location>
    </subcellularLocation>
</comment>
<keyword evidence="5" id="KW-0010">Activator</keyword>
<evidence type="ECO:0000256" key="9">
    <source>
        <dbReference type="SAM" id="MobiDB-lite"/>
    </source>
</evidence>
<dbReference type="FunFam" id="1.10.10.60:FF:000001">
    <property type="entry name" value="MYB-related transcription factor"/>
    <property type="match status" value="1"/>
</dbReference>
<dbReference type="SUPFAM" id="SSF46689">
    <property type="entry name" value="Homeodomain-like"/>
    <property type="match status" value="1"/>
</dbReference>
<feature type="compositionally biased region" description="Polar residues" evidence="9">
    <location>
        <begin position="16"/>
        <end position="35"/>
    </location>
</feature>
<feature type="domain" description="HTH myb-type" evidence="11">
    <location>
        <begin position="38"/>
        <end position="87"/>
    </location>
</feature>
<dbReference type="EMBL" id="BKCP01004516">
    <property type="protein sequence ID" value="GER31715.1"/>
    <property type="molecule type" value="Genomic_DNA"/>
</dbReference>
<dbReference type="GO" id="GO:0048235">
    <property type="term" value="P:pollen sperm cell differentiation"/>
    <property type="evidence" value="ECO:0007669"/>
    <property type="project" value="UniProtKB-ARBA"/>
</dbReference>
<comment type="function">
    <text evidence="8">Transcription factor.</text>
</comment>
<protein>
    <submittedName>
        <fullName evidence="12">Myb domain protein 81</fullName>
    </submittedName>
</protein>
<dbReference type="PANTHER" id="PTHR47995:SF18">
    <property type="entry name" value="TRANSCRIPTION FACTOR MYB65"/>
    <property type="match status" value="1"/>
</dbReference>
<accession>A0A5A7PFP0</accession>
<keyword evidence="6" id="KW-0804">Transcription</keyword>
<dbReference type="Pfam" id="PF00249">
    <property type="entry name" value="Myb_DNA-binding"/>
    <property type="match status" value="2"/>
</dbReference>
<evidence type="ECO:0000256" key="1">
    <source>
        <dbReference type="ARBA" id="ARBA00004123"/>
    </source>
</evidence>
<evidence type="ECO:0000256" key="2">
    <source>
        <dbReference type="ARBA" id="ARBA00022737"/>
    </source>
</evidence>
<feature type="region of interest" description="Disordered" evidence="9">
    <location>
        <begin position="1"/>
        <end position="42"/>
    </location>
</feature>
<dbReference type="GO" id="GO:0005634">
    <property type="term" value="C:nucleus"/>
    <property type="evidence" value="ECO:0007669"/>
    <property type="project" value="UniProtKB-SubCell"/>
</dbReference>
<dbReference type="GO" id="GO:0040008">
    <property type="term" value="P:regulation of growth"/>
    <property type="evidence" value="ECO:0007669"/>
    <property type="project" value="UniProtKB-ARBA"/>
</dbReference>
<dbReference type="OrthoDB" id="2143914at2759"/>
<keyword evidence="3" id="KW-0805">Transcription regulation</keyword>
<gene>
    <name evidence="12" type="ORF">STAS_07743</name>
</gene>
<keyword evidence="2" id="KW-0677">Repeat</keyword>
<dbReference type="Gene3D" id="1.10.10.60">
    <property type="entry name" value="Homeodomain-like"/>
    <property type="match status" value="2"/>
</dbReference>
<dbReference type="InterPro" id="IPR009057">
    <property type="entry name" value="Homeodomain-like_sf"/>
</dbReference>
<organism evidence="12 13">
    <name type="scientific">Striga asiatica</name>
    <name type="common">Asiatic witchweed</name>
    <name type="synonym">Buchnera asiatica</name>
    <dbReference type="NCBI Taxonomy" id="4170"/>
    <lineage>
        <taxon>Eukaryota</taxon>
        <taxon>Viridiplantae</taxon>
        <taxon>Streptophyta</taxon>
        <taxon>Embryophyta</taxon>
        <taxon>Tracheophyta</taxon>
        <taxon>Spermatophyta</taxon>
        <taxon>Magnoliopsida</taxon>
        <taxon>eudicotyledons</taxon>
        <taxon>Gunneridae</taxon>
        <taxon>Pentapetalae</taxon>
        <taxon>asterids</taxon>
        <taxon>lamiids</taxon>
        <taxon>Lamiales</taxon>
        <taxon>Orobanchaceae</taxon>
        <taxon>Buchnereae</taxon>
        <taxon>Striga</taxon>
    </lineage>
</organism>
<feature type="region of interest" description="Disordered" evidence="9">
    <location>
        <begin position="150"/>
        <end position="177"/>
    </location>
</feature>
<dbReference type="FunFam" id="1.10.10.60:FF:000119">
    <property type="entry name" value="Transcription factor GAMYB"/>
    <property type="match status" value="1"/>
</dbReference>
<evidence type="ECO:0000313" key="12">
    <source>
        <dbReference type="EMBL" id="GER31715.1"/>
    </source>
</evidence>
<dbReference type="PANTHER" id="PTHR47995">
    <property type="entry name" value="TRANSCRIPTION FACTOR MYB33-RELATED"/>
    <property type="match status" value="1"/>
</dbReference>